<dbReference type="EMBL" id="CAXAJV020001288">
    <property type="protein sequence ID" value="CAL7938015.1"/>
    <property type="molecule type" value="Genomic_DNA"/>
</dbReference>
<feature type="compositionally biased region" description="Basic and acidic residues" evidence="1">
    <location>
        <begin position="67"/>
        <end position="78"/>
    </location>
</feature>
<feature type="compositionally biased region" description="Polar residues" evidence="1">
    <location>
        <begin position="100"/>
        <end position="109"/>
    </location>
</feature>
<gene>
    <name evidence="3" type="ORF">XYLVIOL_LOCUS3031</name>
</gene>
<organism evidence="3 4">
    <name type="scientific">Xylocopa violacea</name>
    <name type="common">Violet carpenter bee</name>
    <name type="synonym">Apis violacea</name>
    <dbReference type="NCBI Taxonomy" id="135666"/>
    <lineage>
        <taxon>Eukaryota</taxon>
        <taxon>Metazoa</taxon>
        <taxon>Ecdysozoa</taxon>
        <taxon>Arthropoda</taxon>
        <taxon>Hexapoda</taxon>
        <taxon>Insecta</taxon>
        <taxon>Pterygota</taxon>
        <taxon>Neoptera</taxon>
        <taxon>Endopterygota</taxon>
        <taxon>Hymenoptera</taxon>
        <taxon>Apocrita</taxon>
        <taxon>Aculeata</taxon>
        <taxon>Apoidea</taxon>
        <taxon>Anthophila</taxon>
        <taxon>Apidae</taxon>
        <taxon>Xylocopa</taxon>
        <taxon>Xylocopa</taxon>
    </lineage>
</organism>
<proteinExistence type="predicted"/>
<evidence type="ECO:0000313" key="3">
    <source>
        <dbReference type="EMBL" id="CAL7938015.1"/>
    </source>
</evidence>
<feature type="transmembrane region" description="Helical" evidence="2">
    <location>
        <begin position="6"/>
        <end position="28"/>
    </location>
</feature>
<keyword evidence="2" id="KW-1133">Transmembrane helix</keyword>
<name>A0ABP1NAJ2_XYLVO</name>
<evidence type="ECO:0000256" key="1">
    <source>
        <dbReference type="SAM" id="MobiDB-lite"/>
    </source>
</evidence>
<evidence type="ECO:0000313" key="4">
    <source>
        <dbReference type="Proteomes" id="UP001642520"/>
    </source>
</evidence>
<feature type="compositionally biased region" description="Polar residues" evidence="1">
    <location>
        <begin position="46"/>
        <end position="66"/>
    </location>
</feature>
<accession>A0ABP1NAJ2</accession>
<keyword evidence="2" id="KW-0812">Transmembrane</keyword>
<evidence type="ECO:0000256" key="2">
    <source>
        <dbReference type="SAM" id="Phobius"/>
    </source>
</evidence>
<feature type="compositionally biased region" description="Basic residues" evidence="1">
    <location>
        <begin position="87"/>
        <end position="97"/>
    </location>
</feature>
<dbReference type="Proteomes" id="UP001642520">
    <property type="component" value="Unassembled WGS sequence"/>
</dbReference>
<keyword evidence="2" id="KW-0472">Membrane</keyword>
<comment type="caution">
    <text evidence="3">The sequence shown here is derived from an EMBL/GenBank/DDBJ whole genome shotgun (WGS) entry which is preliminary data.</text>
</comment>
<reference evidence="3 4" key="1">
    <citation type="submission" date="2024-08" db="EMBL/GenBank/DDBJ databases">
        <authorList>
            <person name="Will J Nash"/>
            <person name="Angela Man"/>
            <person name="Seanna McTaggart"/>
            <person name="Kendall Baker"/>
            <person name="Tom Barker"/>
            <person name="Leah Catchpole"/>
            <person name="Alex Durrant"/>
            <person name="Karim Gharbi"/>
            <person name="Naomi Irish"/>
            <person name="Gemy Kaithakottil"/>
            <person name="Debby Ku"/>
            <person name="Aaliyah Providence"/>
            <person name="Felix Shaw"/>
            <person name="David Swarbreck"/>
            <person name="Chris Watkins"/>
            <person name="Ann M. McCartney"/>
            <person name="Giulio Formenti"/>
            <person name="Alice Mouton"/>
            <person name="Noel Vella"/>
            <person name="Bjorn M von Reumont"/>
            <person name="Adriana Vella"/>
            <person name="Wilfried Haerty"/>
        </authorList>
    </citation>
    <scope>NUCLEOTIDE SEQUENCE [LARGE SCALE GENOMIC DNA]</scope>
</reference>
<protein>
    <submittedName>
        <fullName evidence="3">Uncharacterized protein</fullName>
    </submittedName>
</protein>
<feature type="region of interest" description="Disordered" evidence="1">
    <location>
        <begin position="46"/>
        <end position="141"/>
    </location>
</feature>
<keyword evidence="4" id="KW-1185">Reference proteome</keyword>
<sequence>MLEPLIVLTVLNCFFMFSSTVTTCALWWQYRSHRCCFKKDSRQQSARYNLSKSRNSNSVKKTGNSKLDNHTSSVDRSKSNSTVNRENRKKRTSRHKSSSNAKYLSQSKTPSDDRLSSMETIGNWDLEDKSRMSEASQTANEAKPAVVMEYSTVQKIVQILDNDTDLAATKLAIKDLNAKQNVDEKKDYIVESQFEPQPMHDYPPVAHVQFN</sequence>